<organism evidence="1 2">
    <name type="scientific">Eumeta variegata</name>
    <name type="common">Bagworm moth</name>
    <name type="synonym">Eumeta japonica</name>
    <dbReference type="NCBI Taxonomy" id="151549"/>
    <lineage>
        <taxon>Eukaryota</taxon>
        <taxon>Metazoa</taxon>
        <taxon>Ecdysozoa</taxon>
        <taxon>Arthropoda</taxon>
        <taxon>Hexapoda</taxon>
        <taxon>Insecta</taxon>
        <taxon>Pterygota</taxon>
        <taxon>Neoptera</taxon>
        <taxon>Endopterygota</taxon>
        <taxon>Lepidoptera</taxon>
        <taxon>Glossata</taxon>
        <taxon>Ditrysia</taxon>
        <taxon>Tineoidea</taxon>
        <taxon>Psychidae</taxon>
        <taxon>Oiketicinae</taxon>
        <taxon>Eumeta</taxon>
    </lineage>
</organism>
<dbReference type="AlphaFoldDB" id="A0A4C1WVD4"/>
<sequence>MYGRPAKSYELRFRIGPSNEKRMWNKRAVFSNYTPHREQCREAAQEPAFASGSALVDTEIALVALSLLRFVQRTRVPVAHFPFSSSIRCSIPKRLGDVLVVNDDPALRRRRAGVRRHSAGRKSGSKTDLNIMARGTTVLEPEAAGLGEHVKPSAADFVTFCRRRRSFTEAPQSASACGAQRHSNDAPSQVVTRKRDIFFIAKRSNLSRSRTFRIERLTRVCFISTTPRPSIRRKGCGIEWCRPPLARSGDRDGKVGRAGIGPRIPSGGPIANLPALARVTVASPAALPGRAPRDVYVIVPAAMAYYAHSTRGDWSIIVFSVFRLAGRVYTACWRHARPAGASPKAHDGNFNIGNDGESGRATLWPTCLQHGDGPVRTVRCHTLTEYGREVAPSVVVLRPVNKSCGDPLPLRHISYSFLKCQCIIDFSEAASIHGRQ</sequence>
<evidence type="ECO:0000313" key="1">
    <source>
        <dbReference type="EMBL" id="GBP55291.1"/>
    </source>
</evidence>
<evidence type="ECO:0000313" key="2">
    <source>
        <dbReference type="Proteomes" id="UP000299102"/>
    </source>
</evidence>
<reference evidence="1 2" key="1">
    <citation type="journal article" date="2019" name="Commun. Biol.">
        <title>The bagworm genome reveals a unique fibroin gene that provides high tensile strength.</title>
        <authorList>
            <person name="Kono N."/>
            <person name="Nakamura H."/>
            <person name="Ohtoshi R."/>
            <person name="Tomita M."/>
            <person name="Numata K."/>
            <person name="Arakawa K."/>
        </authorList>
    </citation>
    <scope>NUCLEOTIDE SEQUENCE [LARGE SCALE GENOMIC DNA]</scope>
</reference>
<comment type="caution">
    <text evidence="1">The sequence shown here is derived from an EMBL/GenBank/DDBJ whole genome shotgun (WGS) entry which is preliminary data.</text>
</comment>
<keyword evidence="2" id="KW-1185">Reference proteome</keyword>
<name>A0A4C1WVD4_EUMVA</name>
<dbReference type="EMBL" id="BGZK01000664">
    <property type="protein sequence ID" value="GBP55291.1"/>
    <property type="molecule type" value="Genomic_DNA"/>
</dbReference>
<accession>A0A4C1WVD4</accession>
<protein>
    <submittedName>
        <fullName evidence="1">Uncharacterized protein</fullName>
    </submittedName>
</protein>
<gene>
    <name evidence="1" type="ORF">EVAR_24487_1</name>
</gene>
<dbReference type="Proteomes" id="UP000299102">
    <property type="component" value="Unassembled WGS sequence"/>
</dbReference>
<proteinExistence type="predicted"/>